<evidence type="ECO:0000313" key="2">
    <source>
        <dbReference type="EMBL" id="KAA1096814.1"/>
    </source>
</evidence>
<dbReference type="Proteomes" id="UP000325313">
    <property type="component" value="Unassembled WGS sequence"/>
</dbReference>
<reference evidence="4 5" key="1">
    <citation type="submission" date="2019-05" db="EMBL/GenBank/DDBJ databases">
        <title>Emergence of the Ug99 lineage of the wheat stem rust pathogen through somatic hybridization.</title>
        <authorList>
            <person name="Li F."/>
            <person name="Upadhyaya N.M."/>
            <person name="Sperschneider J."/>
            <person name="Matny O."/>
            <person name="Nguyen-Phuc H."/>
            <person name="Mago R."/>
            <person name="Raley C."/>
            <person name="Miller M.E."/>
            <person name="Silverstein K.A.T."/>
            <person name="Henningsen E."/>
            <person name="Hirsch C.D."/>
            <person name="Visser B."/>
            <person name="Pretorius Z.A."/>
            <person name="Steffenson B.J."/>
            <person name="Schwessinger B."/>
            <person name="Dodds P.N."/>
            <person name="Figueroa M."/>
        </authorList>
    </citation>
    <scope>NUCLEOTIDE SEQUENCE [LARGE SCALE GENOMIC DNA]</scope>
    <source>
        <strain evidence="2">21-0</strain>
        <strain evidence="3 5">Ug99</strain>
    </source>
</reference>
<feature type="region of interest" description="Disordered" evidence="1">
    <location>
        <begin position="78"/>
        <end position="109"/>
    </location>
</feature>
<dbReference type="EMBL" id="VSWC01000067">
    <property type="protein sequence ID" value="KAA1096814.1"/>
    <property type="molecule type" value="Genomic_DNA"/>
</dbReference>
<organism evidence="3 5">
    <name type="scientific">Puccinia graminis f. sp. tritici</name>
    <dbReference type="NCBI Taxonomy" id="56615"/>
    <lineage>
        <taxon>Eukaryota</taxon>
        <taxon>Fungi</taxon>
        <taxon>Dikarya</taxon>
        <taxon>Basidiomycota</taxon>
        <taxon>Pucciniomycotina</taxon>
        <taxon>Pucciniomycetes</taxon>
        <taxon>Pucciniales</taxon>
        <taxon>Pucciniaceae</taxon>
        <taxon>Puccinia</taxon>
    </lineage>
</organism>
<dbReference type="Proteomes" id="UP000324748">
    <property type="component" value="Unassembled WGS sequence"/>
</dbReference>
<evidence type="ECO:0000256" key="1">
    <source>
        <dbReference type="SAM" id="MobiDB-lite"/>
    </source>
</evidence>
<proteinExistence type="predicted"/>
<name>A0A5B0Q4I5_PUCGR</name>
<feature type="compositionally biased region" description="Polar residues" evidence="1">
    <location>
        <begin position="83"/>
        <end position="97"/>
    </location>
</feature>
<comment type="caution">
    <text evidence="3">The sequence shown here is derived from an EMBL/GenBank/DDBJ whole genome shotgun (WGS) entry which is preliminary data.</text>
</comment>
<dbReference type="AlphaFoldDB" id="A0A5B0Q4I5"/>
<evidence type="ECO:0000313" key="3">
    <source>
        <dbReference type="EMBL" id="KAA1108048.1"/>
    </source>
</evidence>
<protein>
    <submittedName>
        <fullName evidence="3">Uncharacterized protein</fullName>
    </submittedName>
</protein>
<keyword evidence="4" id="KW-1185">Reference proteome</keyword>
<evidence type="ECO:0000313" key="4">
    <source>
        <dbReference type="Proteomes" id="UP000324748"/>
    </source>
</evidence>
<dbReference type="EMBL" id="VDEP01000306">
    <property type="protein sequence ID" value="KAA1108048.1"/>
    <property type="molecule type" value="Genomic_DNA"/>
</dbReference>
<sequence>MILIFLVALEGKIKPGEGVALPAQTSKSTAIKEIQALHESGGVAEKEGKPNEEAAKIGLPAEIQKTQSLDAKVADQNVEKVQETSPNEISSGTVNEKTGSEKVVATSGGPYHVKKAPYSSIKDWPLSPEFEKI</sequence>
<accession>A0A5B0Q4I5</accession>
<evidence type="ECO:0000313" key="5">
    <source>
        <dbReference type="Proteomes" id="UP000325313"/>
    </source>
</evidence>
<gene>
    <name evidence="2" type="ORF">PGT21_029337</name>
    <name evidence="3" type="ORF">PGTUg99_026502</name>
</gene>